<dbReference type="STRING" id="41431.PCC8801_1935"/>
<dbReference type="InterPro" id="IPR000073">
    <property type="entry name" value="AB_hydrolase_1"/>
</dbReference>
<evidence type="ECO:0000256" key="2">
    <source>
        <dbReference type="PIRSR" id="PIRSR005211-1"/>
    </source>
</evidence>
<feature type="active site" description="Charge relay system" evidence="2">
    <location>
        <position position="316"/>
    </location>
</feature>
<dbReference type="InterPro" id="IPR029058">
    <property type="entry name" value="AB_hydrolase_fold"/>
</dbReference>
<dbReference type="Pfam" id="PF12697">
    <property type="entry name" value="Abhydrolase_6"/>
    <property type="match status" value="1"/>
</dbReference>
<evidence type="ECO:0000256" key="1">
    <source>
        <dbReference type="ARBA" id="ARBA00010884"/>
    </source>
</evidence>
<comment type="similarity">
    <text evidence="1">Belongs to the AB hydrolase superfamily. AB hydrolase 4 family.</text>
</comment>
<dbReference type="RefSeq" id="WP_012595245.1">
    <property type="nucleotide sequence ID" value="NC_011726.1"/>
</dbReference>
<dbReference type="GO" id="GO:0047372">
    <property type="term" value="F:monoacylglycerol lipase activity"/>
    <property type="evidence" value="ECO:0007669"/>
    <property type="project" value="TreeGrafter"/>
</dbReference>
<evidence type="ECO:0000313" key="4">
    <source>
        <dbReference type="EMBL" id="ACK65973.1"/>
    </source>
</evidence>
<accession>B7JY09</accession>
<dbReference type="InterPro" id="IPR050960">
    <property type="entry name" value="AB_hydrolase_4_sf"/>
</dbReference>
<feature type="active site" description="Charge relay system" evidence="2">
    <location>
        <position position="148"/>
    </location>
</feature>
<reference evidence="5" key="1">
    <citation type="journal article" date="2011" name="MBio">
        <title>Novel metabolic attributes of the genus Cyanothece, comprising a group of unicellular nitrogen-fixing Cyanobacteria.</title>
        <authorList>
            <person name="Bandyopadhyay A."/>
            <person name="Elvitigala T."/>
            <person name="Welsh E."/>
            <person name="Stockel J."/>
            <person name="Liberton M."/>
            <person name="Min H."/>
            <person name="Sherman L.A."/>
            <person name="Pakrasi H.B."/>
        </authorList>
    </citation>
    <scope>NUCLEOTIDE SEQUENCE [LARGE SCALE GENOMIC DNA]</scope>
    <source>
        <strain evidence="5">PCC 8801</strain>
    </source>
</reference>
<dbReference type="ESTHER" id="cyap8-b7jy09">
    <property type="family name" value="abh_upf0017"/>
</dbReference>
<keyword evidence="5" id="KW-1185">Reference proteome</keyword>
<keyword evidence="4" id="KW-0378">Hydrolase</keyword>
<sequence>MLGTFQPISFLRNGMAMTVYTALRSPHTWEKTTPHGEPFYQDCIFRGSQGVPIFGRLALPDDPQGTIIATYGITGDLNNQWYLRLLGRKAWARGYGVVLFDWRAHGKTAELSPALTSDGLYEGEDFVQIAAQAKTMGYPSPFWFVGYSLGGQLALWGVKAAESLSLWGMNLGLDAAEIAGGAVISPNLDSNRSLDYLVRDPLGRYIEQSIAKTLKNLAWRIYQHHPNDIDPQAIERANSIRGFDRELVINRLGFSTVEAYYQASSPLPFLPHLSKPTLIVYSADDPLFDPSIIADLEGACRHNNTVELLLTNYGGHVNYLNSQKGQRLSNDPDVWWAWNRVLDWIETF</sequence>
<organism evidence="4 5">
    <name type="scientific">Rippkaea orientalis (strain PCC 8801 / RF-1)</name>
    <name type="common">Cyanothece sp. (strain PCC 8801)</name>
    <dbReference type="NCBI Taxonomy" id="41431"/>
    <lineage>
        <taxon>Bacteria</taxon>
        <taxon>Bacillati</taxon>
        <taxon>Cyanobacteriota</taxon>
        <taxon>Cyanophyceae</taxon>
        <taxon>Oscillatoriophycideae</taxon>
        <taxon>Chroococcales</taxon>
        <taxon>Aphanothecaceae</taxon>
        <taxon>Rippkaea</taxon>
        <taxon>Rippkaea orientalis</taxon>
    </lineage>
</organism>
<evidence type="ECO:0000313" key="5">
    <source>
        <dbReference type="Proteomes" id="UP000008204"/>
    </source>
</evidence>
<dbReference type="PANTHER" id="PTHR10794">
    <property type="entry name" value="ABHYDROLASE DOMAIN-CONTAINING PROTEIN"/>
    <property type="match status" value="1"/>
</dbReference>
<dbReference type="Gene3D" id="3.40.50.1820">
    <property type="entry name" value="alpha/beta hydrolase"/>
    <property type="match status" value="1"/>
</dbReference>
<dbReference type="OrthoDB" id="457503at2"/>
<proteinExistence type="inferred from homology"/>
<dbReference type="InterPro" id="IPR012020">
    <property type="entry name" value="ABHD4"/>
</dbReference>
<feature type="domain" description="AB hydrolase-1" evidence="3">
    <location>
        <begin position="81"/>
        <end position="319"/>
    </location>
</feature>
<dbReference type="PIRSF" id="PIRSF005211">
    <property type="entry name" value="Ab_hydro_YheT"/>
    <property type="match status" value="1"/>
</dbReference>
<protein>
    <submittedName>
        <fullName evidence="4">Alpha/beta hydrolase fold protein</fullName>
    </submittedName>
</protein>
<name>B7JY09_RIPO1</name>
<feature type="active site" description="Charge relay system" evidence="2">
    <location>
        <position position="285"/>
    </location>
</feature>
<dbReference type="eggNOG" id="COG0429">
    <property type="taxonomic scope" value="Bacteria"/>
</dbReference>
<dbReference type="Proteomes" id="UP000008204">
    <property type="component" value="Chromosome"/>
</dbReference>
<dbReference type="HOGENOM" id="CLU_793843_0_0_3"/>
<evidence type="ECO:0000259" key="3">
    <source>
        <dbReference type="Pfam" id="PF12697"/>
    </source>
</evidence>
<gene>
    <name evidence="4" type="ordered locus">PCC8801_1935</name>
</gene>
<dbReference type="AlphaFoldDB" id="B7JY09"/>
<dbReference type="PANTHER" id="PTHR10794:SF94">
    <property type="entry name" value="ESTERASE YHET-RELATED"/>
    <property type="match status" value="1"/>
</dbReference>
<dbReference type="GO" id="GO:0034338">
    <property type="term" value="F:short-chain carboxylesterase activity"/>
    <property type="evidence" value="ECO:0007669"/>
    <property type="project" value="TreeGrafter"/>
</dbReference>
<dbReference type="EMBL" id="CP001287">
    <property type="protein sequence ID" value="ACK65973.1"/>
    <property type="molecule type" value="Genomic_DNA"/>
</dbReference>
<dbReference type="KEGG" id="cyp:PCC8801_1935"/>
<dbReference type="SUPFAM" id="SSF53474">
    <property type="entry name" value="alpha/beta-Hydrolases"/>
    <property type="match status" value="1"/>
</dbReference>